<dbReference type="STRING" id="36847.CLNEO_25150"/>
<evidence type="ECO:0000313" key="1">
    <source>
        <dbReference type="EMBL" id="KXL52166.1"/>
    </source>
</evidence>
<sequence>MLQEVMRADRRILKPFMKDAEKEEWIANIDAIRLFFKHIVSGDTEEELDEDIAVVRKMFEFRFPGISCEDLTLAQIRGMEGVRIRETYKFMSKKTGVKWTGRKYKVDNYQDKAVVNRGLTSGMNWEYIRRKLFPCV</sequence>
<dbReference type="GO" id="GO:0016787">
    <property type="term" value="F:hydrolase activity"/>
    <property type="evidence" value="ECO:0007669"/>
    <property type="project" value="UniProtKB-KW"/>
</dbReference>
<keyword evidence="1" id="KW-0540">Nuclease</keyword>
<dbReference type="AlphaFoldDB" id="A0A136WCJ4"/>
<dbReference type="EMBL" id="LRVM01000010">
    <property type="protein sequence ID" value="KXL52166.1"/>
    <property type="molecule type" value="Genomic_DNA"/>
</dbReference>
<dbReference type="GO" id="GO:0004519">
    <property type="term" value="F:endonuclease activity"/>
    <property type="evidence" value="ECO:0007669"/>
    <property type="project" value="UniProtKB-KW"/>
</dbReference>
<keyword evidence="2" id="KW-1185">Reference proteome</keyword>
<dbReference type="Gene3D" id="1.20.120.920">
    <property type="entry name" value="CRISPR-associated endonuclease Cas1, C-terminal domain"/>
    <property type="match status" value="1"/>
</dbReference>
<dbReference type="InterPro" id="IPR042206">
    <property type="entry name" value="CRISPR-assoc_Cas1_C"/>
</dbReference>
<protein>
    <submittedName>
        <fullName evidence="1">CRISPR-associated endonuclease Cas1</fullName>
        <ecNumber evidence="1">3.1.-.-</ecNumber>
    </submittedName>
</protein>
<proteinExistence type="predicted"/>
<organism evidence="1 2">
    <name type="scientific">Anaerotignum neopropionicum</name>
    <dbReference type="NCBI Taxonomy" id="36847"/>
    <lineage>
        <taxon>Bacteria</taxon>
        <taxon>Bacillati</taxon>
        <taxon>Bacillota</taxon>
        <taxon>Clostridia</taxon>
        <taxon>Lachnospirales</taxon>
        <taxon>Anaerotignaceae</taxon>
        <taxon>Anaerotignum</taxon>
    </lineage>
</organism>
<keyword evidence="1" id="KW-0255">Endonuclease</keyword>
<accession>A0A136WCJ4</accession>
<comment type="caution">
    <text evidence="1">The sequence shown here is derived from an EMBL/GenBank/DDBJ whole genome shotgun (WGS) entry which is preliminary data.</text>
</comment>
<gene>
    <name evidence="1" type="primary">ygbT</name>
    <name evidence="1" type="ORF">CLNEO_25150</name>
</gene>
<evidence type="ECO:0000313" key="2">
    <source>
        <dbReference type="Proteomes" id="UP000070539"/>
    </source>
</evidence>
<dbReference type="EC" id="3.1.-.-" evidence="1"/>
<name>A0A136WCJ4_9FIRM</name>
<dbReference type="Proteomes" id="UP000070539">
    <property type="component" value="Unassembled WGS sequence"/>
</dbReference>
<reference evidence="1 2" key="1">
    <citation type="submission" date="2016-01" db="EMBL/GenBank/DDBJ databases">
        <title>Genome sequence of Clostridium neopropionicum X4, DSM-3847.</title>
        <authorList>
            <person name="Poehlein A."/>
            <person name="Beck M.H."/>
            <person name="Bengelsdorf F.R."/>
            <person name="Daniel R."/>
            <person name="Duerre P."/>
        </authorList>
    </citation>
    <scope>NUCLEOTIDE SEQUENCE [LARGE SCALE GENOMIC DNA]</scope>
    <source>
        <strain evidence="1 2">DSM-3847</strain>
    </source>
</reference>
<keyword evidence="1" id="KW-0378">Hydrolase</keyword>